<dbReference type="EMBL" id="SNYV01000011">
    <property type="protein sequence ID" value="TDQ79190.1"/>
    <property type="molecule type" value="Genomic_DNA"/>
</dbReference>
<dbReference type="Proteomes" id="UP000295292">
    <property type="component" value="Unassembled WGS sequence"/>
</dbReference>
<protein>
    <submittedName>
        <fullName evidence="1">Uncharacterized protein</fullName>
    </submittedName>
</protein>
<evidence type="ECO:0000313" key="2">
    <source>
        <dbReference type="Proteomes" id="UP000295292"/>
    </source>
</evidence>
<organism evidence="1 2">
    <name type="scientific">Sphingobacterium yanglingense</name>
    <dbReference type="NCBI Taxonomy" id="1437280"/>
    <lineage>
        <taxon>Bacteria</taxon>
        <taxon>Pseudomonadati</taxon>
        <taxon>Bacteroidota</taxon>
        <taxon>Sphingobacteriia</taxon>
        <taxon>Sphingobacteriales</taxon>
        <taxon>Sphingobacteriaceae</taxon>
        <taxon>Sphingobacterium</taxon>
    </lineage>
</organism>
<proteinExistence type="predicted"/>
<dbReference type="AlphaFoldDB" id="A0A4R6WGA9"/>
<accession>A0A4R6WGA9</accession>
<name>A0A4R6WGA9_9SPHI</name>
<keyword evidence="2" id="KW-1185">Reference proteome</keyword>
<comment type="caution">
    <text evidence="1">The sequence shown here is derived from an EMBL/GenBank/DDBJ whole genome shotgun (WGS) entry which is preliminary data.</text>
</comment>
<gene>
    <name evidence="1" type="ORF">CLV99_0622</name>
</gene>
<reference evidence="1 2" key="1">
    <citation type="submission" date="2019-03" db="EMBL/GenBank/DDBJ databases">
        <title>Genomic Encyclopedia of Archaeal and Bacterial Type Strains, Phase II (KMG-II): from individual species to whole genera.</title>
        <authorList>
            <person name="Goeker M."/>
        </authorList>
    </citation>
    <scope>NUCLEOTIDE SEQUENCE [LARGE SCALE GENOMIC DNA]</scope>
    <source>
        <strain evidence="1 2">DSM 28353</strain>
    </source>
</reference>
<evidence type="ECO:0000313" key="1">
    <source>
        <dbReference type="EMBL" id="TDQ79190.1"/>
    </source>
</evidence>
<dbReference type="RefSeq" id="WP_162849988.1">
    <property type="nucleotide sequence ID" value="NZ_SNYV01000011.1"/>
</dbReference>
<sequence>MGTQEYLLDKAKKEGKIAGKLEGKIEMLKELGFTIAQVCEKLGLTKPEVEKYFKGA</sequence>